<gene>
    <name evidence="2" type="ORF">PR048_025643</name>
</gene>
<dbReference type="Pfam" id="PF00078">
    <property type="entry name" value="RVT_1"/>
    <property type="match status" value="1"/>
</dbReference>
<reference evidence="2 3" key="1">
    <citation type="submission" date="2023-02" db="EMBL/GenBank/DDBJ databases">
        <title>LHISI_Scaffold_Assembly.</title>
        <authorList>
            <person name="Stuart O.P."/>
            <person name="Cleave R."/>
            <person name="Magrath M.J.L."/>
            <person name="Mikheyev A.S."/>
        </authorList>
    </citation>
    <scope>NUCLEOTIDE SEQUENCE [LARGE SCALE GENOMIC DNA]</scope>
    <source>
        <strain evidence="2">Daus_M_001</strain>
        <tissue evidence="2">Leg muscle</tissue>
    </source>
</reference>
<name>A0ABQ9GRY8_9NEOP</name>
<keyword evidence="3" id="KW-1185">Reference proteome</keyword>
<proteinExistence type="predicted"/>
<dbReference type="EMBL" id="JARBHB010000010">
    <property type="protein sequence ID" value="KAJ8874777.1"/>
    <property type="molecule type" value="Genomic_DNA"/>
</dbReference>
<evidence type="ECO:0000259" key="1">
    <source>
        <dbReference type="Pfam" id="PF00078"/>
    </source>
</evidence>
<dbReference type="InterPro" id="IPR000477">
    <property type="entry name" value="RT_dom"/>
</dbReference>
<dbReference type="PANTHER" id="PTHR19446">
    <property type="entry name" value="REVERSE TRANSCRIPTASES"/>
    <property type="match status" value="1"/>
</dbReference>
<organism evidence="2 3">
    <name type="scientific">Dryococelus australis</name>
    <dbReference type="NCBI Taxonomy" id="614101"/>
    <lineage>
        <taxon>Eukaryota</taxon>
        <taxon>Metazoa</taxon>
        <taxon>Ecdysozoa</taxon>
        <taxon>Arthropoda</taxon>
        <taxon>Hexapoda</taxon>
        <taxon>Insecta</taxon>
        <taxon>Pterygota</taxon>
        <taxon>Neoptera</taxon>
        <taxon>Polyneoptera</taxon>
        <taxon>Phasmatodea</taxon>
        <taxon>Verophasmatodea</taxon>
        <taxon>Anareolatae</taxon>
        <taxon>Phasmatidae</taxon>
        <taxon>Eurycanthinae</taxon>
        <taxon>Dryococelus</taxon>
    </lineage>
</organism>
<dbReference type="Proteomes" id="UP001159363">
    <property type="component" value="Chromosome 9"/>
</dbReference>
<evidence type="ECO:0000313" key="2">
    <source>
        <dbReference type="EMBL" id="KAJ8874777.1"/>
    </source>
</evidence>
<protein>
    <recommendedName>
        <fullName evidence="1">Reverse transcriptase domain-containing protein</fullName>
    </recommendedName>
</protein>
<comment type="caution">
    <text evidence="2">The sequence shown here is derived from an EMBL/GenBank/DDBJ whole genome shotgun (WGS) entry which is preliminary data.</text>
</comment>
<sequence length="251" mass="28545">MYQTHQMTETKFSCNETPQDGHFTTYATHHLQQFLNQPNQTEPNLTTETEMITTIKSLPKSQAPGPDRIRNEALHHLPDKAITFLAVTFNAILTLNYFPPSWKYALIVTIPKPDERPTNTHYGFRANRSTIHPVMTLAEDLILTFQTGQENINSNQDKTYTLTTFLDIEKAFDREWHTGLLLKMTTQGYSDCYIELLQSYLTDRSLVVTLDGVKSETKPVPAGIPQGSTTCYLGLTIDRKKHGNHTSPKQD</sequence>
<evidence type="ECO:0000313" key="3">
    <source>
        <dbReference type="Proteomes" id="UP001159363"/>
    </source>
</evidence>
<feature type="domain" description="Reverse transcriptase" evidence="1">
    <location>
        <begin position="122"/>
        <end position="229"/>
    </location>
</feature>
<accession>A0ABQ9GRY8</accession>